<dbReference type="Proteomes" id="UP001189429">
    <property type="component" value="Unassembled WGS sequence"/>
</dbReference>
<keyword evidence="1" id="KW-1133">Transmembrane helix</keyword>
<keyword evidence="1" id="KW-0812">Transmembrane</keyword>
<evidence type="ECO:0000313" key="2">
    <source>
        <dbReference type="EMBL" id="CAK0818105.1"/>
    </source>
</evidence>
<name>A0ABN9RH39_9DINO</name>
<sequence length="1057" mass="106125">MHRTADSLDRPACQSWLKLLVARGTRRPVGDNLAGVIMACSVLFVSVFVLGASGAPAHSLRGSGRDATGGKCCFNGCGDEDSCVTGHCGSRELCLKPQPDGGCDSSPPHGHGAKPSWCPAAAPQQLSSTAPAAENATGGKCCFNGCGDEDSCVTGYCGSRELCLKAQPDGGCDSSPPHGHGAKPSWCPAAAPQQFSSTAPAAENVTGGKCCFNGCGDEDSCVTGYCGSRELCLKPQPDGGCDSSPPHGHGAKPSWCPAADSCVTLRLAAKPSWCLAAAPQQLSSTAPAAENATGGKCCFNGCGDEDSCVTGYCGSRELCLKAQPDGGCDSSPPHGHGAKPSCWCPAAAPQQLSSTAPAAENATGGKCCFNGCGDEDSCVTGYCGSRELCLKPQPDGGCDSSPPHGHGAKPSWCPAAAPQQLSSTAPAAENATGGKCCFNGCGDEDSCVTGYCGSRELCLKPQPDGGCDSSPPHGHGAKPSWCPAAAPQQLSSTAPAAENATGGKCCFNGCGDEDSLLDGLLRVARELCPEPHRCGCDSSPPHGHGAKPSWCPAAAPQQLSSTAPAAENATGGKCCFNGCGDEDTCVTGYCGSRELCLKPQPDGGCDSSPPHGHGAKPSWCPAAAPQQLSSTAPAAENATGGKCCFNGCGDEDSCVTGYCGSRELCLKPQPDGGCDSSPPHGHGAKPSWCPAAAPQQLSSTAPAAENATGGKCCFNGCGDEDSCVTGYCGSRELCLKPQPDGGCDSSPPHGHGAKPSWCPAAAPQQLSSTAPAAENATGGKCCFNGCGDEDSCVTGYCGSRELCLKPQPLVPAAAPQQLSSTAPAAENATGGKCCFNGCGDEDSCVTGYCDSRELCLKPQPDGGCDSSPPHGHGAKPSWCPAAAPQHLSSTAPAAENATGGKCCFNGCGDEDSCVTGYCGSRELCLKPQPMAAATRPRLMAMGTRGVTGYCGSRELCLKPQPDGGCDSSPPHGHGQAQLVPGRGSAAALVHGPAALVPAPAAENATGGKCCFNGCGDEDSCVTGYCGSRELCLKPQPDGGCDSSPPHGQGAMPSWCVW</sequence>
<gene>
    <name evidence="2" type="ORF">PCOR1329_LOCUS20476</name>
</gene>
<reference evidence="2" key="1">
    <citation type="submission" date="2023-10" db="EMBL/GenBank/DDBJ databases">
        <authorList>
            <person name="Chen Y."/>
            <person name="Shah S."/>
            <person name="Dougan E. K."/>
            <person name="Thang M."/>
            <person name="Chan C."/>
        </authorList>
    </citation>
    <scope>NUCLEOTIDE SEQUENCE [LARGE SCALE GENOMIC DNA]</scope>
</reference>
<comment type="caution">
    <text evidence="2">The sequence shown here is derived from an EMBL/GenBank/DDBJ whole genome shotgun (WGS) entry which is preliminary data.</text>
</comment>
<evidence type="ECO:0000256" key="1">
    <source>
        <dbReference type="SAM" id="Phobius"/>
    </source>
</evidence>
<keyword evidence="3" id="KW-1185">Reference proteome</keyword>
<protein>
    <submittedName>
        <fullName evidence="2">Uncharacterized protein</fullName>
    </submittedName>
</protein>
<proteinExistence type="predicted"/>
<dbReference type="EMBL" id="CAUYUJ010006652">
    <property type="protein sequence ID" value="CAK0818105.1"/>
    <property type="molecule type" value="Genomic_DNA"/>
</dbReference>
<accession>A0ABN9RH39</accession>
<keyword evidence="1" id="KW-0472">Membrane</keyword>
<organism evidence="2 3">
    <name type="scientific">Prorocentrum cordatum</name>
    <dbReference type="NCBI Taxonomy" id="2364126"/>
    <lineage>
        <taxon>Eukaryota</taxon>
        <taxon>Sar</taxon>
        <taxon>Alveolata</taxon>
        <taxon>Dinophyceae</taxon>
        <taxon>Prorocentrales</taxon>
        <taxon>Prorocentraceae</taxon>
        <taxon>Prorocentrum</taxon>
    </lineage>
</organism>
<feature type="transmembrane region" description="Helical" evidence="1">
    <location>
        <begin position="33"/>
        <end position="55"/>
    </location>
</feature>
<evidence type="ECO:0000313" key="3">
    <source>
        <dbReference type="Proteomes" id="UP001189429"/>
    </source>
</evidence>